<dbReference type="EMBL" id="JBEPSH010000004">
    <property type="protein sequence ID" value="MET4576910.1"/>
    <property type="molecule type" value="Genomic_DNA"/>
</dbReference>
<gene>
    <name evidence="2" type="ORF">ABIE13_002021</name>
</gene>
<evidence type="ECO:0000313" key="2">
    <source>
        <dbReference type="EMBL" id="MET4576910.1"/>
    </source>
</evidence>
<dbReference type="SUPFAM" id="SSF88723">
    <property type="entry name" value="PIN domain-like"/>
    <property type="match status" value="1"/>
</dbReference>
<name>A0ABV2Q7D5_9BURK</name>
<proteinExistence type="predicted"/>
<dbReference type="InterPro" id="IPR002716">
    <property type="entry name" value="PIN_dom"/>
</dbReference>
<dbReference type="InterPro" id="IPR029060">
    <property type="entry name" value="PIN-like_dom_sf"/>
</dbReference>
<dbReference type="InterPro" id="IPR002850">
    <property type="entry name" value="PIN_toxin-like"/>
</dbReference>
<comment type="caution">
    <text evidence="2">The sequence shown here is derived from an EMBL/GenBank/DDBJ whole genome shotgun (WGS) entry which is preliminary data.</text>
</comment>
<dbReference type="PANTHER" id="PTHR34610">
    <property type="entry name" value="SSL7007 PROTEIN"/>
    <property type="match status" value="1"/>
</dbReference>
<dbReference type="Pfam" id="PF13470">
    <property type="entry name" value="PIN_3"/>
    <property type="match status" value="1"/>
</dbReference>
<evidence type="ECO:0000259" key="1">
    <source>
        <dbReference type="Pfam" id="PF13470"/>
    </source>
</evidence>
<dbReference type="NCBIfam" id="TIGR00305">
    <property type="entry name" value="putative toxin-antitoxin system toxin component, PIN family"/>
    <property type="match status" value="1"/>
</dbReference>
<accession>A0ABV2Q7D5</accession>
<reference evidence="2 3" key="1">
    <citation type="submission" date="2024-06" db="EMBL/GenBank/DDBJ databases">
        <title>Sorghum-associated microbial communities from plants grown in Nebraska, USA.</title>
        <authorList>
            <person name="Schachtman D."/>
        </authorList>
    </citation>
    <scope>NUCLEOTIDE SEQUENCE [LARGE SCALE GENOMIC DNA]</scope>
    <source>
        <strain evidence="2 3">2709</strain>
    </source>
</reference>
<keyword evidence="3" id="KW-1185">Reference proteome</keyword>
<dbReference type="PANTHER" id="PTHR34610:SF3">
    <property type="entry name" value="SSL7007 PROTEIN"/>
    <property type="match status" value="1"/>
</dbReference>
<dbReference type="RefSeq" id="WP_354442977.1">
    <property type="nucleotide sequence ID" value="NZ_JBEPSH010000004.1"/>
</dbReference>
<sequence>MSKLVIDTNVALDLLVFADPAVQALRAALLNGQAVWLASVEMRAELGRVLDYPRVLPRLVARGLNQSTVLLEFDQLTRTVPSAPPASCRCADADDQPFIDLAVQHGALLLSKDAAVLALLKPMRALGADASPTWKA</sequence>
<evidence type="ECO:0000313" key="3">
    <source>
        <dbReference type="Proteomes" id="UP001549320"/>
    </source>
</evidence>
<dbReference type="Proteomes" id="UP001549320">
    <property type="component" value="Unassembled WGS sequence"/>
</dbReference>
<feature type="domain" description="PIN" evidence="1">
    <location>
        <begin position="3"/>
        <end position="107"/>
    </location>
</feature>
<protein>
    <submittedName>
        <fullName evidence="2">PIN family toxin of toxin-antitoxin system</fullName>
    </submittedName>
</protein>
<organism evidence="2 3">
    <name type="scientific">Ottowia thiooxydans</name>
    <dbReference type="NCBI Taxonomy" id="219182"/>
    <lineage>
        <taxon>Bacteria</taxon>
        <taxon>Pseudomonadati</taxon>
        <taxon>Pseudomonadota</taxon>
        <taxon>Betaproteobacteria</taxon>
        <taxon>Burkholderiales</taxon>
        <taxon>Comamonadaceae</taxon>
        <taxon>Ottowia</taxon>
    </lineage>
</organism>